<proteinExistence type="predicted"/>
<dbReference type="Proteomes" id="UP000272560">
    <property type="component" value="Unassembled WGS sequence"/>
</dbReference>
<organism evidence="1 2">
    <name type="scientific">Arthrobacter cheniae</name>
    <dbReference type="NCBI Taxonomy" id="1258888"/>
    <lineage>
        <taxon>Bacteria</taxon>
        <taxon>Bacillati</taxon>
        <taxon>Actinomycetota</taxon>
        <taxon>Actinomycetes</taxon>
        <taxon>Micrococcales</taxon>
        <taxon>Micrococcaceae</taxon>
        <taxon>Arthrobacter</taxon>
    </lineage>
</organism>
<comment type="caution">
    <text evidence="1">The sequence shown here is derived from an EMBL/GenBank/DDBJ whole genome shotgun (WGS) entry which is preliminary data.</text>
</comment>
<gene>
    <name evidence="1" type="ORF">D6T63_04870</name>
</gene>
<dbReference type="OrthoDB" id="4965153at2"/>
<reference evidence="1 2" key="1">
    <citation type="submission" date="2018-09" db="EMBL/GenBank/DDBJ databases">
        <title>Novel species of Arthrobacter.</title>
        <authorList>
            <person name="Liu Q."/>
            <person name="Xin Y.-H."/>
        </authorList>
    </citation>
    <scope>NUCLEOTIDE SEQUENCE [LARGE SCALE GENOMIC DNA]</scope>
    <source>
        <strain evidence="1 2">Hz2</strain>
    </source>
</reference>
<evidence type="ECO:0000313" key="1">
    <source>
        <dbReference type="EMBL" id="RJT82070.1"/>
    </source>
</evidence>
<sequence length="167" mass="17791">MTPDEPSDSSPPLDGGQGLKNALRRVFDGQIPNYGDYNLVFAARHAGQAAGRARTSRSAPVAPSPSATAYVVGYRWKPMELMIAPVDLTGITGAGVPVEVNMTNLAHALQWDADDSFEVGTSTGRIFRFDVSADPVLDIGPGTPLHLPQDDDVIDFNAFMDAFIAMA</sequence>
<name>A0A3A5ME37_9MICC</name>
<protein>
    <submittedName>
        <fullName evidence="1">Uncharacterized protein</fullName>
    </submittedName>
</protein>
<dbReference type="EMBL" id="QZVT01000002">
    <property type="protein sequence ID" value="RJT82070.1"/>
    <property type="molecule type" value="Genomic_DNA"/>
</dbReference>
<evidence type="ECO:0000313" key="2">
    <source>
        <dbReference type="Proteomes" id="UP000272560"/>
    </source>
</evidence>
<keyword evidence="2" id="KW-1185">Reference proteome</keyword>
<dbReference type="RefSeq" id="WP_120147888.1">
    <property type="nucleotide sequence ID" value="NZ_QZVT01000002.1"/>
</dbReference>
<dbReference type="AlphaFoldDB" id="A0A3A5ME37"/>
<accession>A0A3A5ME37</accession>